<dbReference type="KEGG" id="tru:105418088"/>
<dbReference type="OrthoDB" id="10010556at2759"/>
<dbReference type="OMA" id="AICHIQD"/>
<organism evidence="3 4">
    <name type="scientific">Takifugu rubripes</name>
    <name type="common">Japanese pufferfish</name>
    <name type="synonym">Fugu rubripes</name>
    <dbReference type="NCBI Taxonomy" id="31033"/>
    <lineage>
        <taxon>Eukaryota</taxon>
        <taxon>Metazoa</taxon>
        <taxon>Chordata</taxon>
        <taxon>Craniata</taxon>
        <taxon>Vertebrata</taxon>
        <taxon>Euteleostomi</taxon>
        <taxon>Actinopterygii</taxon>
        <taxon>Neopterygii</taxon>
        <taxon>Teleostei</taxon>
        <taxon>Neoteleostei</taxon>
        <taxon>Acanthomorphata</taxon>
        <taxon>Eupercaria</taxon>
        <taxon>Tetraodontiformes</taxon>
        <taxon>Tetradontoidea</taxon>
        <taxon>Tetraodontidae</taxon>
        <taxon>Takifugu</taxon>
    </lineage>
</organism>
<dbReference type="InterPro" id="IPR038826">
    <property type="entry name" value="CCDC178"/>
</dbReference>
<protein>
    <recommendedName>
        <fullName evidence="5">Coiled-coil domain-containing protein 178</fullName>
    </recommendedName>
</protein>
<dbReference type="RefSeq" id="XP_029686864.1">
    <property type="nucleotide sequence ID" value="XM_029831004.1"/>
</dbReference>
<feature type="region of interest" description="Disordered" evidence="2">
    <location>
        <begin position="813"/>
        <end position="837"/>
    </location>
</feature>
<feature type="coiled-coil region" evidence="1">
    <location>
        <begin position="263"/>
        <end position="315"/>
    </location>
</feature>
<dbReference type="PANTHER" id="PTHR35088">
    <property type="entry name" value="COILED-COIL DOMAIN-CONTAINING PROTEIN 178"/>
    <property type="match status" value="1"/>
</dbReference>
<evidence type="ECO:0000313" key="3">
    <source>
        <dbReference type="Ensembl" id="ENSTRUP00000054358.2"/>
    </source>
</evidence>
<name>A0A3B5K9J0_TAKRU</name>
<reference evidence="3 4" key="1">
    <citation type="journal article" date="2011" name="Genome Biol. Evol.">
        <title>Integration of the genetic map and genome assembly of fugu facilitates insights into distinct features of genome evolution in teleosts and mammals.</title>
        <authorList>
            <person name="Kai W."/>
            <person name="Kikuchi K."/>
            <person name="Tohari S."/>
            <person name="Chew A.K."/>
            <person name="Tay A."/>
            <person name="Fujiwara A."/>
            <person name="Hosoya S."/>
            <person name="Suetake H."/>
            <person name="Naruse K."/>
            <person name="Brenner S."/>
            <person name="Suzuki Y."/>
            <person name="Venkatesh B."/>
        </authorList>
    </citation>
    <scope>NUCLEOTIDE SEQUENCE [LARGE SCALE GENOMIC DNA]</scope>
</reference>
<accession>A0A3B5K9J0</accession>
<feature type="coiled-coil region" evidence="1">
    <location>
        <begin position="190"/>
        <end position="234"/>
    </location>
</feature>
<dbReference type="GeneTree" id="ENSGT00940000166855"/>
<feature type="coiled-coil region" evidence="1">
    <location>
        <begin position="506"/>
        <end position="586"/>
    </location>
</feature>
<evidence type="ECO:0000313" key="4">
    <source>
        <dbReference type="Proteomes" id="UP000005226"/>
    </source>
</evidence>
<dbReference type="InParanoid" id="A0A3B5K9J0"/>
<evidence type="ECO:0000256" key="2">
    <source>
        <dbReference type="SAM" id="MobiDB-lite"/>
    </source>
</evidence>
<dbReference type="GeneID" id="105418088"/>
<dbReference type="Proteomes" id="UP000005226">
    <property type="component" value="Chromosome 22"/>
</dbReference>
<reference evidence="3" key="3">
    <citation type="submission" date="2025-09" db="UniProtKB">
        <authorList>
            <consortium name="Ensembl"/>
        </authorList>
    </citation>
    <scope>IDENTIFICATION</scope>
</reference>
<evidence type="ECO:0008006" key="5">
    <source>
        <dbReference type="Google" id="ProtNLM"/>
    </source>
</evidence>
<dbReference type="Ensembl" id="ENSTRUT00000055462.2">
    <property type="protein sequence ID" value="ENSTRUP00000054358.2"/>
    <property type="gene ID" value="ENSTRUG00000023325.2"/>
</dbReference>
<feature type="region of interest" description="Disordered" evidence="2">
    <location>
        <begin position="1"/>
        <end position="20"/>
    </location>
</feature>
<keyword evidence="1" id="KW-0175">Coiled coil</keyword>
<dbReference type="STRING" id="31033.ENSTRUP00000054358"/>
<gene>
    <name evidence="3" type="primary">ccdc178</name>
</gene>
<reference evidence="3" key="2">
    <citation type="submission" date="2025-08" db="UniProtKB">
        <authorList>
            <consortium name="Ensembl"/>
        </authorList>
    </citation>
    <scope>IDENTIFICATION</scope>
</reference>
<keyword evidence="4" id="KW-1185">Reference proteome</keyword>
<feature type="coiled-coil region" evidence="1">
    <location>
        <begin position="689"/>
        <end position="737"/>
    </location>
</feature>
<dbReference type="CTD" id="374864"/>
<sequence>MPDVEPLRFPSREEPPGQQDQADLQAICSGRRRTCALLNSPLPCVDKAVEHIQDLKMMVKNWCQQRSVKYPQATHDRHQYNRILSFPARDSDSESVLSTDLFIEGIAISLKVSHPLESCPLTPLLRKINDVLGEVMYLIERLEADRQCAEEALHTERQKKRILGSEVDSMALWKQQELTLAVQEEHEACISDVAELKRQLELERNKLDQAQEKLSRTELLNQRLHQEISSAEAQIPHVKESLELQRGITTQIKVAQAQADEAHAAARSDHLQVQAELQKLEEDTSNERTSLEDSLSLLKNQLSEKLGELKDLKMLENHLCVEIKDTESTVALTEEKCAAMTQRIPELMELEAKEKDKILKLNLQIGDQLKRVGTFEAKLVALQEDVNRNRLRVEAEFSCTEEQLKYRRDALERLREENRECVQNTEACKRSLSESGNAVKRMQGEQRQMLQKITDNDAQWEKAEEEVTRVAAQHGAIRARLAERRRLTFTEGEKARKETDEMKETLSSQRSVVDLLKRLCENLKEECDRQQRCSEITNLELRREFEDSSLATKALEAKIQKIKRLLEDLKEMEQDHQSTLVHLEKEKNLRCERLKAAQDLHIATVKRHGSALGMISDLLEKRELHRQASEQMEATAARLPQVIKHLQCESDAVNFHHKSAALLMSTLQSDINNCQQRSRRFVRIHAAHVAARKKQLEVAKEALKKALKENKKLASDYEGLKETLVRAKQEAASALSRKNHVVKSLHYYTQLSLLQKRMHKASAEYFKQRSRRSRAGLDRCQALSHESDRRIGRAQARLAEETRLAAAFLRVSADGSSPTRHPGTTKPTVRGAAGWNE</sequence>
<proteinExistence type="predicted"/>
<dbReference type="PANTHER" id="PTHR35088:SF1">
    <property type="entry name" value="COILED-COIL DOMAIN-CONTAINING PROTEIN 178"/>
    <property type="match status" value="1"/>
</dbReference>
<evidence type="ECO:0000256" key="1">
    <source>
        <dbReference type="SAM" id="Coils"/>
    </source>
</evidence>
<dbReference type="AlphaFoldDB" id="A0A3B5K9J0"/>